<feature type="non-terminal residue" evidence="1">
    <location>
        <position position="83"/>
    </location>
</feature>
<dbReference type="AlphaFoldDB" id="A0A087UG76"/>
<proteinExistence type="predicted"/>
<protein>
    <submittedName>
        <fullName evidence="1">Uncharacterized protein</fullName>
    </submittedName>
</protein>
<organism evidence="1 2">
    <name type="scientific">Stegodyphus mimosarum</name>
    <name type="common">African social velvet spider</name>
    <dbReference type="NCBI Taxonomy" id="407821"/>
    <lineage>
        <taxon>Eukaryota</taxon>
        <taxon>Metazoa</taxon>
        <taxon>Ecdysozoa</taxon>
        <taxon>Arthropoda</taxon>
        <taxon>Chelicerata</taxon>
        <taxon>Arachnida</taxon>
        <taxon>Araneae</taxon>
        <taxon>Araneomorphae</taxon>
        <taxon>Entelegynae</taxon>
        <taxon>Eresoidea</taxon>
        <taxon>Eresidae</taxon>
        <taxon>Stegodyphus</taxon>
    </lineage>
</organism>
<accession>A0A087UG76</accession>
<keyword evidence="2" id="KW-1185">Reference proteome</keyword>
<name>A0A087UG76_STEMI</name>
<gene>
    <name evidence="1" type="ORF">X975_13786</name>
</gene>
<sequence length="83" mass="9348">MKYKSRICLPPLPFLIVFYNQHQSEPEFYDCTCTSGSTVLGFQLHRGFTSLSVAKVPILDTKTITIGLDMIQDCINFNEAVSN</sequence>
<reference evidence="1 2" key="1">
    <citation type="submission" date="2013-11" db="EMBL/GenBank/DDBJ databases">
        <title>Genome sequencing of Stegodyphus mimosarum.</title>
        <authorList>
            <person name="Bechsgaard J."/>
        </authorList>
    </citation>
    <scope>NUCLEOTIDE SEQUENCE [LARGE SCALE GENOMIC DNA]</scope>
</reference>
<dbReference type="Proteomes" id="UP000054359">
    <property type="component" value="Unassembled WGS sequence"/>
</dbReference>
<evidence type="ECO:0000313" key="1">
    <source>
        <dbReference type="EMBL" id="KFM76365.1"/>
    </source>
</evidence>
<dbReference type="OrthoDB" id="76173at2759"/>
<evidence type="ECO:0000313" key="2">
    <source>
        <dbReference type="Proteomes" id="UP000054359"/>
    </source>
</evidence>
<dbReference type="EMBL" id="KK119668">
    <property type="protein sequence ID" value="KFM76365.1"/>
    <property type="molecule type" value="Genomic_DNA"/>
</dbReference>